<evidence type="ECO:0000313" key="3">
    <source>
        <dbReference type="Proteomes" id="UP001431019"/>
    </source>
</evidence>
<comment type="caution">
    <text evidence="2">The sequence shown here is derived from an EMBL/GenBank/DDBJ whole genome shotgun (WGS) entry which is preliminary data.</text>
</comment>
<dbReference type="InterPro" id="IPR018968">
    <property type="entry name" value="Phasin"/>
</dbReference>
<dbReference type="Pfam" id="PF09361">
    <property type="entry name" value="Phasin_2"/>
    <property type="match status" value="1"/>
</dbReference>
<accession>A0ABS8K5U0</accession>
<dbReference type="EMBL" id="JAJITD010000029">
    <property type="protein sequence ID" value="MCC8397458.1"/>
    <property type="molecule type" value="Genomic_DNA"/>
</dbReference>
<protein>
    <submittedName>
        <fullName evidence="2">Phasin family protein</fullName>
    </submittedName>
</protein>
<organism evidence="2 3">
    <name type="scientific">Paraburkholderia sejongensis</name>
    <dbReference type="NCBI Taxonomy" id="2886946"/>
    <lineage>
        <taxon>Bacteria</taxon>
        <taxon>Pseudomonadati</taxon>
        <taxon>Pseudomonadota</taxon>
        <taxon>Betaproteobacteria</taxon>
        <taxon>Burkholderiales</taxon>
        <taxon>Burkholderiaceae</taxon>
        <taxon>Paraburkholderia</taxon>
    </lineage>
</organism>
<feature type="domain" description="Phasin" evidence="1">
    <location>
        <begin position="9"/>
        <end position="97"/>
    </location>
</feature>
<keyword evidence="3" id="KW-1185">Reference proteome</keyword>
<dbReference type="InterPro" id="IPR010127">
    <property type="entry name" value="Phasin_subfam-1"/>
</dbReference>
<proteinExistence type="predicted"/>
<name>A0ABS8K5U0_9BURK</name>
<sequence length="163" mass="17246">MYSETLHPKTIDTAFECAATLLGGLEEMAELNLQSVNTSLAEQHVLAQAAVDAKSIDQLCELQFRQLPAAVSKSFSYWQHVGDITVRAQCGLFSVVQELFEASFRQFADAAAIVAGVPATAQPGASAQLVIVDEPEVDAVGPVAILDSSGKLVSFDAARAALH</sequence>
<evidence type="ECO:0000259" key="1">
    <source>
        <dbReference type="Pfam" id="PF09361"/>
    </source>
</evidence>
<evidence type="ECO:0000313" key="2">
    <source>
        <dbReference type="EMBL" id="MCC8397458.1"/>
    </source>
</evidence>
<dbReference type="NCBIfam" id="TIGR01841">
    <property type="entry name" value="phasin"/>
    <property type="match status" value="1"/>
</dbReference>
<reference evidence="2 3" key="1">
    <citation type="submission" date="2021-11" db="EMBL/GenBank/DDBJ databases">
        <authorList>
            <person name="Oh E.-T."/>
            <person name="Kim S.-B."/>
        </authorList>
    </citation>
    <scope>NUCLEOTIDE SEQUENCE [LARGE SCALE GENOMIC DNA]</scope>
    <source>
        <strain evidence="2 3">MMS20-SJTR3</strain>
    </source>
</reference>
<gene>
    <name evidence="2" type="ORF">LJ656_33380</name>
</gene>
<dbReference type="RefSeq" id="WP_230513715.1">
    <property type="nucleotide sequence ID" value="NZ_JAJITD010000029.1"/>
</dbReference>
<dbReference type="Proteomes" id="UP001431019">
    <property type="component" value="Unassembled WGS sequence"/>
</dbReference>